<evidence type="ECO:0000313" key="4">
    <source>
        <dbReference type="Proteomes" id="UP000281955"/>
    </source>
</evidence>
<keyword evidence="1" id="KW-0472">Membrane</keyword>
<dbReference type="OrthoDB" id="4864772at2"/>
<evidence type="ECO:0000259" key="2">
    <source>
        <dbReference type="Pfam" id="PF09990"/>
    </source>
</evidence>
<proteinExistence type="predicted"/>
<dbReference type="Pfam" id="PF09990">
    <property type="entry name" value="DUF2231"/>
    <property type="match status" value="1"/>
</dbReference>
<organism evidence="3 4">
    <name type="scientific">Motilibacter peucedani</name>
    <dbReference type="NCBI Taxonomy" id="598650"/>
    <lineage>
        <taxon>Bacteria</taxon>
        <taxon>Bacillati</taxon>
        <taxon>Actinomycetota</taxon>
        <taxon>Actinomycetes</taxon>
        <taxon>Motilibacterales</taxon>
        <taxon>Motilibacteraceae</taxon>
        <taxon>Motilibacter</taxon>
    </lineage>
</organism>
<keyword evidence="1" id="KW-1133">Transmembrane helix</keyword>
<sequence>MGPTHINGLPAHPLLVHAVVGLVPLAAILVVVAAVWPAARVRLGVVPPLVALAALVSIPPTTHAGEALEHDLGVENPLVEKHAHLGDQLLPWVAVLFVVAAVAWFLMRRPATPRALHAVTAVVAVVVAVGSTWMTYRIGDSGAKAVWDGVGASRS</sequence>
<name>A0A420XUJ1_9ACTN</name>
<keyword evidence="4" id="KW-1185">Reference proteome</keyword>
<feature type="transmembrane region" description="Helical" evidence="1">
    <location>
        <begin position="89"/>
        <end position="106"/>
    </location>
</feature>
<keyword evidence="1" id="KW-0812">Transmembrane</keyword>
<reference evidence="3 4" key="1">
    <citation type="submission" date="2018-10" db="EMBL/GenBank/DDBJ databases">
        <title>Genomic Encyclopedia of Archaeal and Bacterial Type Strains, Phase II (KMG-II): from individual species to whole genera.</title>
        <authorList>
            <person name="Goeker M."/>
        </authorList>
    </citation>
    <scope>NUCLEOTIDE SEQUENCE [LARGE SCALE GENOMIC DNA]</scope>
    <source>
        <strain evidence="3 4">RP-AC37</strain>
    </source>
</reference>
<feature type="transmembrane region" description="Helical" evidence="1">
    <location>
        <begin position="14"/>
        <end position="36"/>
    </location>
</feature>
<dbReference type="Proteomes" id="UP000281955">
    <property type="component" value="Unassembled WGS sequence"/>
</dbReference>
<feature type="domain" description="DUF2231" evidence="2">
    <location>
        <begin position="8"/>
        <end position="148"/>
    </location>
</feature>
<dbReference type="InterPro" id="IPR019251">
    <property type="entry name" value="DUF2231_TM"/>
</dbReference>
<dbReference type="InParanoid" id="A0A420XUJ1"/>
<protein>
    <recommendedName>
        <fullName evidence="2">DUF2231 domain-containing protein</fullName>
    </recommendedName>
</protein>
<gene>
    <name evidence="3" type="ORF">CLV35_0747</name>
</gene>
<evidence type="ECO:0000256" key="1">
    <source>
        <dbReference type="SAM" id="Phobius"/>
    </source>
</evidence>
<accession>A0A420XUJ1</accession>
<dbReference type="AlphaFoldDB" id="A0A420XUJ1"/>
<dbReference type="RefSeq" id="WP_121192024.1">
    <property type="nucleotide sequence ID" value="NZ_RBWV01000009.1"/>
</dbReference>
<evidence type="ECO:0000313" key="3">
    <source>
        <dbReference type="EMBL" id="RKS80319.1"/>
    </source>
</evidence>
<dbReference type="EMBL" id="RBWV01000009">
    <property type="protein sequence ID" value="RKS80319.1"/>
    <property type="molecule type" value="Genomic_DNA"/>
</dbReference>
<comment type="caution">
    <text evidence="3">The sequence shown here is derived from an EMBL/GenBank/DDBJ whole genome shotgun (WGS) entry which is preliminary data.</text>
</comment>
<feature type="transmembrane region" description="Helical" evidence="1">
    <location>
        <begin position="43"/>
        <end position="62"/>
    </location>
</feature>
<feature type="transmembrane region" description="Helical" evidence="1">
    <location>
        <begin position="118"/>
        <end position="136"/>
    </location>
</feature>